<reference evidence="5 6" key="1">
    <citation type="submission" date="2019-07" db="EMBL/GenBank/DDBJ databases">
        <title>Whole genome shotgun sequence of Skermanella aerolata NBRC 106429.</title>
        <authorList>
            <person name="Hosoyama A."/>
            <person name="Uohara A."/>
            <person name="Ohji S."/>
            <person name="Ichikawa N."/>
        </authorList>
    </citation>
    <scope>NUCLEOTIDE SEQUENCE [LARGE SCALE GENOMIC DNA]</scope>
    <source>
        <strain evidence="5 6">NBRC 106429</strain>
    </source>
</reference>
<organism evidence="5 6">
    <name type="scientific">Skermanella aerolata</name>
    <dbReference type="NCBI Taxonomy" id="393310"/>
    <lineage>
        <taxon>Bacteria</taxon>
        <taxon>Pseudomonadati</taxon>
        <taxon>Pseudomonadota</taxon>
        <taxon>Alphaproteobacteria</taxon>
        <taxon>Rhodospirillales</taxon>
        <taxon>Azospirillaceae</taxon>
        <taxon>Skermanella</taxon>
    </lineage>
</organism>
<dbReference type="InterPro" id="IPR001845">
    <property type="entry name" value="HTH_ArsR_DNA-bd_dom"/>
</dbReference>
<evidence type="ECO:0000256" key="2">
    <source>
        <dbReference type="ARBA" id="ARBA00023125"/>
    </source>
</evidence>
<dbReference type="SUPFAM" id="SSF46785">
    <property type="entry name" value="Winged helix' DNA-binding domain"/>
    <property type="match status" value="1"/>
</dbReference>
<keyword evidence="3" id="KW-0804">Transcription</keyword>
<gene>
    <name evidence="5" type="ORF">SAE02_30040</name>
</gene>
<dbReference type="GO" id="GO:0003700">
    <property type="term" value="F:DNA-binding transcription factor activity"/>
    <property type="evidence" value="ECO:0007669"/>
    <property type="project" value="InterPro"/>
</dbReference>
<evidence type="ECO:0000313" key="6">
    <source>
        <dbReference type="Proteomes" id="UP000321523"/>
    </source>
</evidence>
<dbReference type="PROSITE" id="PS50987">
    <property type="entry name" value="HTH_ARSR_2"/>
    <property type="match status" value="1"/>
</dbReference>
<evidence type="ECO:0000313" key="5">
    <source>
        <dbReference type="EMBL" id="GEO38856.1"/>
    </source>
</evidence>
<dbReference type="Proteomes" id="UP000321523">
    <property type="component" value="Unassembled WGS sequence"/>
</dbReference>
<name>A0A512DQZ5_9PROT</name>
<dbReference type="InterPro" id="IPR036390">
    <property type="entry name" value="WH_DNA-bd_sf"/>
</dbReference>
<keyword evidence="1" id="KW-0805">Transcription regulation</keyword>
<accession>A0A512DQZ5</accession>
<dbReference type="InterPro" id="IPR051011">
    <property type="entry name" value="Metal_resp_trans_reg"/>
</dbReference>
<dbReference type="SMART" id="SM00418">
    <property type="entry name" value="HTH_ARSR"/>
    <property type="match status" value="1"/>
</dbReference>
<evidence type="ECO:0000259" key="4">
    <source>
        <dbReference type="PROSITE" id="PS50987"/>
    </source>
</evidence>
<dbReference type="EMBL" id="BJYZ01000013">
    <property type="protein sequence ID" value="GEO38856.1"/>
    <property type="molecule type" value="Genomic_DNA"/>
</dbReference>
<dbReference type="RefSeq" id="WP_044429203.1">
    <property type="nucleotide sequence ID" value="NZ_BJYZ01000013.1"/>
</dbReference>
<dbReference type="Gene3D" id="1.10.10.10">
    <property type="entry name" value="Winged helix-like DNA-binding domain superfamily/Winged helix DNA-binding domain"/>
    <property type="match status" value="1"/>
</dbReference>
<proteinExistence type="predicted"/>
<dbReference type="Pfam" id="PF01022">
    <property type="entry name" value="HTH_5"/>
    <property type="match status" value="1"/>
</dbReference>
<keyword evidence="2" id="KW-0238">DNA-binding</keyword>
<evidence type="ECO:0000256" key="1">
    <source>
        <dbReference type="ARBA" id="ARBA00023015"/>
    </source>
</evidence>
<evidence type="ECO:0000256" key="3">
    <source>
        <dbReference type="ARBA" id="ARBA00023163"/>
    </source>
</evidence>
<dbReference type="OrthoDB" id="194599at2"/>
<keyword evidence="6" id="KW-1185">Reference proteome</keyword>
<dbReference type="InterPro" id="IPR011991">
    <property type="entry name" value="ArsR-like_HTH"/>
</dbReference>
<dbReference type="NCBIfam" id="NF033788">
    <property type="entry name" value="HTH_metalloreg"/>
    <property type="match status" value="1"/>
</dbReference>
<dbReference type="GO" id="GO:0003677">
    <property type="term" value="F:DNA binding"/>
    <property type="evidence" value="ECO:0007669"/>
    <property type="project" value="UniProtKB-KW"/>
</dbReference>
<sequence length="125" mass="13543">MTVSSSASKTPENHLDPAALEASAAEAEAFLRSLASRHRLMILCRLVDGETSVGEMLQTLGLNQSNLSRHLALLREEGLVATRREGTVIHYRIASDRVRPFLAELQRLFCPPQAGSSQAGSGDVM</sequence>
<protein>
    <submittedName>
        <fullName evidence="5">Transcriptional regulator</fullName>
    </submittedName>
</protein>
<comment type="caution">
    <text evidence="5">The sequence shown here is derived from an EMBL/GenBank/DDBJ whole genome shotgun (WGS) entry which is preliminary data.</text>
</comment>
<dbReference type="AlphaFoldDB" id="A0A512DQZ5"/>
<dbReference type="PANTHER" id="PTHR43132:SF2">
    <property type="entry name" value="ARSENICAL RESISTANCE OPERON REPRESSOR ARSR-RELATED"/>
    <property type="match status" value="1"/>
</dbReference>
<dbReference type="CDD" id="cd00090">
    <property type="entry name" value="HTH_ARSR"/>
    <property type="match status" value="1"/>
</dbReference>
<dbReference type="PANTHER" id="PTHR43132">
    <property type="entry name" value="ARSENICAL RESISTANCE OPERON REPRESSOR ARSR-RELATED"/>
    <property type="match status" value="1"/>
</dbReference>
<dbReference type="PRINTS" id="PR00778">
    <property type="entry name" value="HTHARSR"/>
</dbReference>
<feature type="domain" description="HTH arsR-type" evidence="4">
    <location>
        <begin position="19"/>
        <end position="113"/>
    </location>
</feature>
<dbReference type="InterPro" id="IPR036388">
    <property type="entry name" value="WH-like_DNA-bd_sf"/>
</dbReference>